<evidence type="ECO:0000313" key="1">
    <source>
        <dbReference type="EMBL" id="GFO30781.1"/>
    </source>
</evidence>
<keyword evidence="1" id="KW-0675">Receptor</keyword>
<name>A0AAV4CH90_9GAST</name>
<evidence type="ECO:0000313" key="2">
    <source>
        <dbReference type="Proteomes" id="UP000735302"/>
    </source>
</evidence>
<reference evidence="1 2" key="1">
    <citation type="journal article" date="2021" name="Elife">
        <title>Chloroplast acquisition without the gene transfer in kleptoplastic sea slugs, Plakobranchus ocellatus.</title>
        <authorList>
            <person name="Maeda T."/>
            <person name="Takahashi S."/>
            <person name="Yoshida T."/>
            <person name="Shimamura S."/>
            <person name="Takaki Y."/>
            <person name="Nagai Y."/>
            <person name="Toyoda A."/>
            <person name="Suzuki Y."/>
            <person name="Arimoto A."/>
            <person name="Ishii H."/>
            <person name="Satoh N."/>
            <person name="Nishiyama T."/>
            <person name="Hasebe M."/>
            <person name="Maruyama T."/>
            <person name="Minagawa J."/>
            <person name="Obokata J."/>
            <person name="Shigenobu S."/>
        </authorList>
    </citation>
    <scope>NUCLEOTIDE SEQUENCE [LARGE SCALE GENOMIC DNA]</scope>
</reference>
<comment type="caution">
    <text evidence="1">The sequence shown here is derived from an EMBL/GenBank/DDBJ whole genome shotgun (WGS) entry which is preliminary data.</text>
</comment>
<dbReference type="Proteomes" id="UP000735302">
    <property type="component" value="Unassembled WGS sequence"/>
</dbReference>
<dbReference type="EMBL" id="BLXT01006265">
    <property type="protein sequence ID" value="GFO30781.1"/>
    <property type="molecule type" value="Genomic_DNA"/>
</dbReference>
<keyword evidence="2" id="KW-1185">Reference proteome</keyword>
<gene>
    <name evidence="1" type="ORF">PoB_005728600</name>
</gene>
<sequence>MSSLLRTPGEHKHPATDKFVISRDEIRAACKRRATEEINKKPARLSATKDTHIKILQHLSALSDISGFNVALEAAMHAAIKLVLPHVNNRACLFHVAQSWFRKIQALGWSKESRIRDWKVAQNLLCTPFSG</sequence>
<organism evidence="1 2">
    <name type="scientific">Plakobranchus ocellatus</name>
    <dbReference type="NCBI Taxonomy" id="259542"/>
    <lineage>
        <taxon>Eukaryota</taxon>
        <taxon>Metazoa</taxon>
        <taxon>Spiralia</taxon>
        <taxon>Lophotrochozoa</taxon>
        <taxon>Mollusca</taxon>
        <taxon>Gastropoda</taxon>
        <taxon>Heterobranchia</taxon>
        <taxon>Euthyneura</taxon>
        <taxon>Panpulmonata</taxon>
        <taxon>Sacoglossa</taxon>
        <taxon>Placobranchoidea</taxon>
        <taxon>Plakobranchidae</taxon>
        <taxon>Plakobranchus</taxon>
    </lineage>
</organism>
<proteinExistence type="predicted"/>
<accession>A0AAV4CH90</accession>
<dbReference type="AlphaFoldDB" id="A0AAV4CH90"/>
<protein>
    <submittedName>
        <fullName evidence="1">Nuclear hormone receptor family member nhr-59</fullName>
    </submittedName>
</protein>